<organism evidence="3 4">
    <name type="scientific">Palleronia salina</name>
    <dbReference type="NCBI Taxonomy" id="313368"/>
    <lineage>
        <taxon>Bacteria</taxon>
        <taxon>Pseudomonadati</taxon>
        <taxon>Pseudomonadota</taxon>
        <taxon>Alphaproteobacteria</taxon>
        <taxon>Rhodobacterales</taxon>
        <taxon>Roseobacteraceae</taxon>
        <taxon>Palleronia</taxon>
    </lineage>
</organism>
<feature type="compositionally biased region" description="Basic residues" evidence="1">
    <location>
        <begin position="14"/>
        <end position="23"/>
    </location>
</feature>
<dbReference type="InterPro" id="IPR009506">
    <property type="entry name" value="YjiS-like"/>
</dbReference>
<gene>
    <name evidence="3" type="ORF">SAMN04488012_104275</name>
</gene>
<dbReference type="STRING" id="313368.SAMN04488012_104275"/>
<protein>
    <submittedName>
        <fullName evidence="3">Uncharacterized conserved protein YjiS, DUF1127 family</fullName>
    </submittedName>
</protein>
<dbReference type="AlphaFoldDB" id="A0A1M6GBM7"/>
<dbReference type="EMBL" id="FQZA01000004">
    <property type="protein sequence ID" value="SHJ07321.1"/>
    <property type="molecule type" value="Genomic_DNA"/>
</dbReference>
<dbReference type="Proteomes" id="UP000184040">
    <property type="component" value="Unassembled WGS sequence"/>
</dbReference>
<evidence type="ECO:0000256" key="1">
    <source>
        <dbReference type="SAM" id="MobiDB-lite"/>
    </source>
</evidence>
<keyword evidence="4" id="KW-1185">Reference proteome</keyword>
<evidence type="ECO:0000313" key="4">
    <source>
        <dbReference type="Proteomes" id="UP000184040"/>
    </source>
</evidence>
<proteinExistence type="predicted"/>
<accession>A0A1M6GBM7</accession>
<evidence type="ECO:0000313" key="3">
    <source>
        <dbReference type="EMBL" id="SHJ07321.1"/>
    </source>
</evidence>
<feature type="region of interest" description="Disordered" evidence="1">
    <location>
        <begin position="1"/>
        <end position="24"/>
    </location>
</feature>
<sequence>MSSLSHLASGLGHRAPHQARHRATGPLSRLVAWAALMRQRTDLAQLDEHLRDDLGLTRQDVADELSRPSWDAPSHWRG</sequence>
<evidence type="ECO:0000259" key="2">
    <source>
        <dbReference type="Pfam" id="PF06568"/>
    </source>
</evidence>
<feature type="domain" description="YjiS-like" evidence="2">
    <location>
        <begin position="28"/>
        <end position="61"/>
    </location>
</feature>
<reference evidence="3 4" key="1">
    <citation type="submission" date="2016-11" db="EMBL/GenBank/DDBJ databases">
        <authorList>
            <person name="Jaros S."/>
            <person name="Januszkiewicz K."/>
            <person name="Wedrychowicz H."/>
        </authorList>
    </citation>
    <scope>NUCLEOTIDE SEQUENCE [LARGE SCALE GENOMIC DNA]</scope>
    <source>
        <strain evidence="3 4">DSM 26892</strain>
    </source>
</reference>
<dbReference type="RefSeq" id="WP_084140596.1">
    <property type="nucleotide sequence ID" value="NZ_FQZA01000004.1"/>
</dbReference>
<name>A0A1M6GBM7_9RHOB</name>
<dbReference type="Pfam" id="PF06568">
    <property type="entry name" value="YjiS-like"/>
    <property type="match status" value="1"/>
</dbReference>
<feature type="compositionally biased region" description="Low complexity" evidence="1">
    <location>
        <begin position="1"/>
        <end position="13"/>
    </location>
</feature>